<evidence type="ECO:0000313" key="2">
    <source>
        <dbReference type="Proteomes" id="UP001202328"/>
    </source>
</evidence>
<comment type="caution">
    <text evidence="1">The sequence shown here is derived from an EMBL/GenBank/DDBJ whole genome shotgun (WGS) entry which is preliminary data.</text>
</comment>
<dbReference type="AlphaFoldDB" id="A0AAD4TKI6"/>
<name>A0AAD4TKI6_9MAGN</name>
<dbReference type="EMBL" id="JAJJMB010000931">
    <property type="protein sequence ID" value="KAI3960491.1"/>
    <property type="molecule type" value="Genomic_DNA"/>
</dbReference>
<protein>
    <submittedName>
        <fullName evidence="1">Uncharacterized protein</fullName>
    </submittedName>
</protein>
<reference evidence="1" key="1">
    <citation type="submission" date="2022-04" db="EMBL/GenBank/DDBJ databases">
        <title>A functionally conserved STORR gene fusion in Papaver species that diverged 16.8 million years ago.</title>
        <authorList>
            <person name="Catania T."/>
        </authorList>
    </citation>
    <scope>NUCLEOTIDE SEQUENCE</scope>
    <source>
        <strain evidence="1">S-188037</strain>
    </source>
</reference>
<proteinExistence type="predicted"/>
<sequence length="75" mass="8494">MGVFSGWVLMETFLFVIPPFKDRGIWGCMISSYVQNNCLSEGLEMFQIFVSLLGACTHLGSADIGIWIHKHLIRM</sequence>
<feature type="non-terminal residue" evidence="1">
    <location>
        <position position="75"/>
    </location>
</feature>
<keyword evidence="2" id="KW-1185">Reference proteome</keyword>
<accession>A0AAD4TKI6</accession>
<gene>
    <name evidence="1" type="ORF">MKW98_002990</name>
</gene>
<evidence type="ECO:0000313" key="1">
    <source>
        <dbReference type="EMBL" id="KAI3960491.1"/>
    </source>
</evidence>
<dbReference type="Proteomes" id="UP001202328">
    <property type="component" value="Unassembled WGS sequence"/>
</dbReference>
<organism evidence="1 2">
    <name type="scientific">Papaver atlanticum</name>
    <dbReference type="NCBI Taxonomy" id="357466"/>
    <lineage>
        <taxon>Eukaryota</taxon>
        <taxon>Viridiplantae</taxon>
        <taxon>Streptophyta</taxon>
        <taxon>Embryophyta</taxon>
        <taxon>Tracheophyta</taxon>
        <taxon>Spermatophyta</taxon>
        <taxon>Magnoliopsida</taxon>
        <taxon>Ranunculales</taxon>
        <taxon>Papaveraceae</taxon>
        <taxon>Papaveroideae</taxon>
        <taxon>Papaver</taxon>
    </lineage>
</organism>